<feature type="domain" description="Beta-catenin-like protein 1 N-terminal" evidence="6">
    <location>
        <begin position="1"/>
        <end position="96"/>
    </location>
</feature>
<proteinExistence type="predicted"/>
<sequence length="124" mass="14307">MVESEPDAEAMDEIGFKKLLLQFEKRVYKNQEMRIKYPDLPEKFMEAEIELNEIVHEMHVMATVPEHYQILVDLRSVQSLLQLISHDNTDISIAVIDLLQELTDPDILNENEDTVGVLVDALQS</sequence>
<accession>A0A0B6YQV9</accession>
<evidence type="ECO:0000256" key="4">
    <source>
        <dbReference type="ARBA" id="ARBA00023054"/>
    </source>
</evidence>
<dbReference type="GO" id="GO:0005681">
    <property type="term" value="C:spliceosomal complex"/>
    <property type="evidence" value="ECO:0007669"/>
    <property type="project" value="TreeGrafter"/>
</dbReference>
<keyword evidence="5" id="KW-0539">Nucleus</keyword>
<keyword evidence="2" id="KW-0597">Phosphoprotein</keyword>
<name>A0A0B6YQV9_9EUPU</name>
<dbReference type="InterPro" id="IPR011989">
    <property type="entry name" value="ARM-like"/>
</dbReference>
<dbReference type="InterPro" id="IPR013180">
    <property type="entry name" value="CTNNBL1_N"/>
</dbReference>
<dbReference type="PANTHER" id="PTHR14978">
    <property type="entry name" value="BETA-CATENIN-LIKE PROTEIN 1 NUCLEAR ASSOCIATED PROTEIN"/>
    <property type="match status" value="1"/>
</dbReference>
<protein>
    <recommendedName>
        <fullName evidence="6">Beta-catenin-like protein 1 N-terminal domain-containing protein</fullName>
    </recommendedName>
</protein>
<evidence type="ECO:0000256" key="2">
    <source>
        <dbReference type="ARBA" id="ARBA00022553"/>
    </source>
</evidence>
<evidence type="ECO:0000259" key="6">
    <source>
        <dbReference type="SMART" id="SM01156"/>
    </source>
</evidence>
<comment type="subcellular location">
    <subcellularLocation>
        <location evidence="1">Nucleus</location>
    </subcellularLocation>
</comment>
<evidence type="ECO:0000256" key="1">
    <source>
        <dbReference type="ARBA" id="ARBA00004123"/>
    </source>
</evidence>
<dbReference type="Pfam" id="PF08216">
    <property type="entry name" value="CTNNBL"/>
    <property type="match status" value="1"/>
</dbReference>
<evidence type="ECO:0000256" key="5">
    <source>
        <dbReference type="ARBA" id="ARBA00023242"/>
    </source>
</evidence>
<organism evidence="7">
    <name type="scientific">Arion vulgaris</name>
    <dbReference type="NCBI Taxonomy" id="1028688"/>
    <lineage>
        <taxon>Eukaryota</taxon>
        <taxon>Metazoa</taxon>
        <taxon>Spiralia</taxon>
        <taxon>Lophotrochozoa</taxon>
        <taxon>Mollusca</taxon>
        <taxon>Gastropoda</taxon>
        <taxon>Heterobranchia</taxon>
        <taxon>Euthyneura</taxon>
        <taxon>Panpulmonata</taxon>
        <taxon>Eupulmonata</taxon>
        <taxon>Stylommatophora</taxon>
        <taxon>Helicina</taxon>
        <taxon>Arionoidea</taxon>
        <taxon>Arionidae</taxon>
        <taxon>Arion</taxon>
    </lineage>
</organism>
<dbReference type="Gene3D" id="1.25.10.10">
    <property type="entry name" value="Leucine-rich Repeat Variant"/>
    <property type="match status" value="1"/>
</dbReference>
<dbReference type="InterPro" id="IPR039678">
    <property type="entry name" value="CTNNBL1"/>
</dbReference>
<dbReference type="SMART" id="SM01156">
    <property type="entry name" value="DUF1716"/>
    <property type="match status" value="1"/>
</dbReference>
<keyword evidence="3" id="KW-0677">Repeat</keyword>
<reference evidence="7" key="1">
    <citation type="submission" date="2014-12" db="EMBL/GenBank/DDBJ databases">
        <title>Insight into the proteome of Arion vulgaris.</title>
        <authorList>
            <person name="Aradska J."/>
            <person name="Bulat T."/>
            <person name="Smidak R."/>
            <person name="Sarate P."/>
            <person name="Gangsoo J."/>
            <person name="Sialana F."/>
            <person name="Bilban M."/>
            <person name="Lubec G."/>
        </authorList>
    </citation>
    <scope>NUCLEOTIDE SEQUENCE</scope>
    <source>
        <tissue evidence="7">Skin</tissue>
    </source>
</reference>
<evidence type="ECO:0000256" key="3">
    <source>
        <dbReference type="ARBA" id="ARBA00022737"/>
    </source>
</evidence>
<evidence type="ECO:0000313" key="7">
    <source>
        <dbReference type="EMBL" id="CEK58618.1"/>
    </source>
</evidence>
<dbReference type="EMBL" id="HACG01011753">
    <property type="protein sequence ID" value="CEK58618.1"/>
    <property type="molecule type" value="Transcribed_RNA"/>
</dbReference>
<gene>
    <name evidence="7" type="primary">ORF33669</name>
</gene>
<keyword evidence="4" id="KW-0175">Coiled coil</keyword>
<dbReference type="PANTHER" id="PTHR14978:SF0">
    <property type="entry name" value="BETA-CATENIN-LIKE PROTEIN 1"/>
    <property type="match status" value="1"/>
</dbReference>
<dbReference type="AlphaFoldDB" id="A0A0B6YQV9"/>